<dbReference type="Gene3D" id="1.10.3720.10">
    <property type="entry name" value="MetI-like"/>
    <property type="match status" value="1"/>
</dbReference>
<dbReference type="GO" id="GO:0005886">
    <property type="term" value="C:plasma membrane"/>
    <property type="evidence" value="ECO:0007669"/>
    <property type="project" value="UniProtKB-SubCell"/>
</dbReference>
<organism evidence="9 10">
    <name type="scientific">Candidatus Ornithospirochaeta stercoripullorum</name>
    <dbReference type="NCBI Taxonomy" id="2840899"/>
    <lineage>
        <taxon>Bacteria</taxon>
        <taxon>Pseudomonadati</taxon>
        <taxon>Spirochaetota</taxon>
        <taxon>Spirochaetia</taxon>
        <taxon>Spirochaetales</taxon>
        <taxon>Spirochaetaceae</taxon>
        <taxon>Spirochaetaceae incertae sedis</taxon>
        <taxon>Candidatus Ornithospirochaeta</taxon>
    </lineage>
</organism>
<gene>
    <name evidence="9" type="ORF">IAA97_00985</name>
</gene>
<dbReference type="SUPFAM" id="SSF161098">
    <property type="entry name" value="MetI-like"/>
    <property type="match status" value="1"/>
</dbReference>
<keyword evidence="2 7" id="KW-0813">Transport</keyword>
<evidence type="ECO:0000256" key="4">
    <source>
        <dbReference type="ARBA" id="ARBA00022692"/>
    </source>
</evidence>
<feature type="transmembrane region" description="Helical" evidence="7">
    <location>
        <begin position="122"/>
        <end position="141"/>
    </location>
</feature>
<evidence type="ECO:0000256" key="5">
    <source>
        <dbReference type="ARBA" id="ARBA00022989"/>
    </source>
</evidence>
<sequence>MGFRKKDKSIAHKINWKKEAAMLPGYIIILIWIGFTAAFLLWILGASLSTTPEIMQGKVFKFETGLHFENYALAWSQQNVARYFANSLLYSIAGCFFTILISAPASYVLSRYKFICNKIIKSSLIVAMSVPAVMIVLPIYAITASWRNAPDRLIFTVLMIFFRVPYTTVYLLNFFATLSRSYEEAAAIDGCSPAGTFWRIMFPLVQPALVTVTIFNFLGIWNEFFMALIFASSQSVAPVGVGLLQIVNSMRYTGQYGALFAAVIIVFLPTFLLYIFLSEKIIAGVTGGGVKG</sequence>
<reference evidence="9" key="2">
    <citation type="journal article" date="2021" name="PeerJ">
        <title>Extensive microbial diversity within the chicken gut microbiome revealed by metagenomics and culture.</title>
        <authorList>
            <person name="Gilroy R."/>
            <person name="Ravi A."/>
            <person name="Getino M."/>
            <person name="Pursley I."/>
            <person name="Horton D.L."/>
            <person name="Alikhan N.F."/>
            <person name="Baker D."/>
            <person name="Gharbi K."/>
            <person name="Hall N."/>
            <person name="Watson M."/>
            <person name="Adriaenssens E.M."/>
            <person name="Foster-Nyarko E."/>
            <person name="Jarju S."/>
            <person name="Secka A."/>
            <person name="Antonio M."/>
            <person name="Oren A."/>
            <person name="Chaudhuri R.R."/>
            <person name="La Ragione R."/>
            <person name="Hildebrand F."/>
            <person name="Pallen M.J."/>
        </authorList>
    </citation>
    <scope>NUCLEOTIDE SEQUENCE</scope>
    <source>
        <strain evidence="9">7293</strain>
    </source>
</reference>
<dbReference type="InterPro" id="IPR050901">
    <property type="entry name" value="BP-dep_ABC_trans_perm"/>
</dbReference>
<feature type="transmembrane region" description="Helical" evidence="7">
    <location>
        <begin position="88"/>
        <end position="110"/>
    </location>
</feature>
<feature type="transmembrane region" description="Helical" evidence="7">
    <location>
        <begin position="153"/>
        <end position="176"/>
    </location>
</feature>
<comment type="similarity">
    <text evidence="7">Belongs to the binding-protein-dependent transport system permease family.</text>
</comment>
<evidence type="ECO:0000256" key="6">
    <source>
        <dbReference type="ARBA" id="ARBA00023136"/>
    </source>
</evidence>
<comment type="subcellular location">
    <subcellularLocation>
        <location evidence="1 7">Cell membrane</location>
        <topology evidence="1 7">Multi-pass membrane protein</topology>
    </subcellularLocation>
</comment>
<keyword evidence="4 7" id="KW-0812">Transmembrane</keyword>
<dbReference type="GO" id="GO:0055085">
    <property type="term" value="P:transmembrane transport"/>
    <property type="evidence" value="ECO:0007669"/>
    <property type="project" value="InterPro"/>
</dbReference>
<dbReference type="Pfam" id="PF00528">
    <property type="entry name" value="BPD_transp_1"/>
    <property type="match status" value="1"/>
</dbReference>
<keyword evidence="6 7" id="KW-0472">Membrane</keyword>
<dbReference type="Proteomes" id="UP000823615">
    <property type="component" value="Unassembled WGS sequence"/>
</dbReference>
<dbReference type="InterPro" id="IPR000515">
    <property type="entry name" value="MetI-like"/>
</dbReference>
<dbReference type="AlphaFoldDB" id="A0A9D9DWL0"/>
<dbReference type="CDD" id="cd06261">
    <property type="entry name" value="TM_PBP2"/>
    <property type="match status" value="1"/>
</dbReference>
<feature type="transmembrane region" description="Helical" evidence="7">
    <location>
        <begin position="224"/>
        <end position="244"/>
    </location>
</feature>
<dbReference type="InterPro" id="IPR035906">
    <property type="entry name" value="MetI-like_sf"/>
</dbReference>
<evidence type="ECO:0000256" key="2">
    <source>
        <dbReference type="ARBA" id="ARBA00022448"/>
    </source>
</evidence>
<dbReference type="PROSITE" id="PS50928">
    <property type="entry name" value="ABC_TM1"/>
    <property type="match status" value="1"/>
</dbReference>
<evidence type="ECO:0000256" key="7">
    <source>
        <dbReference type="RuleBase" id="RU363032"/>
    </source>
</evidence>
<evidence type="ECO:0000256" key="1">
    <source>
        <dbReference type="ARBA" id="ARBA00004651"/>
    </source>
</evidence>
<keyword evidence="3" id="KW-1003">Cell membrane</keyword>
<dbReference type="PANTHER" id="PTHR32243:SF24">
    <property type="entry name" value="DIACETYLCHITOBIOSE UPTAKE SYSTEM PERMEASE PROTEIN NGCG"/>
    <property type="match status" value="1"/>
</dbReference>
<feature type="domain" description="ABC transmembrane type-1" evidence="8">
    <location>
        <begin position="84"/>
        <end position="277"/>
    </location>
</feature>
<feature type="transmembrane region" description="Helical" evidence="7">
    <location>
        <begin position="256"/>
        <end position="277"/>
    </location>
</feature>
<evidence type="ECO:0000313" key="9">
    <source>
        <dbReference type="EMBL" id="MBO8435542.1"/>
    </source>
</evidence>
<dbReference type="EMBL" id="JADIMT010000019">
    <property type="protein sequence ID" value="MBO8435542.1"/>
    <property type="molecule type" value="Genomic_DNA"/>
</dbReference>
<protein>
    <submittedName>
        <fullName evidence="9">Carbohydrate ABC transporter permease</fullName>
    </submittedName>
</protein>
<comment type="caution">
    <text evidence="9">The sequence shown here is derived from an EMBL/GenBank/DDBJ whole genome shotgun (WGS) entry which is preliminary data.</text>
</comment>
<dbReference type="PANTHER" id="PTHR32243">
    <property type="entry name" value="MALTOSE TRANSPORT SYSTEM PERMEASE-RELATED"/>
    <property type="match status" value="1"/>
</dbReference>
<feature type="transmembrane region" description="Helical" evidence="7">
    <location>
        <begin position="197"/>
        <end position="218"/>
    </location>
</feature>
<reference evidence="9" key="1">
    <citation type="submission" date="2020-10" db="EMBL/GenBank/DDBJ databases">
        <authorList>
            <person name="Gilroy R."/>
        </authorList>
    </citation>
    <scope>NUCLEOTIDE SEQUENCE</scope>
    <source>
        <strain evidence="9">7293</strain>
    </source>
</reference>
<proteinExistence type="inferred from homology"/>
<accession>A0A9D9DWL0</accession>
<feature type="transmembrane region" description="Helical" evidence="7">
    <location>
        <begin position="21"/>
        <end position="45"/>
    </location>
</feature>
<evidence type="ECO:0000259" key="8">
    <source>
        <dbReference type="PROSITE" id="PS50928"/>
    </source>
</evidence>
<evidence type="ECO:0000256" key="3">
    <source>
        <dbReference type="ARBA" id="ARBA00022475"/>
    </source>
</evidence>
<evidence type="ECO:0000313" key="10">
    <source>
        <dbReference type="Proteomes" id="UP000823615"/>
    </source>
</evidence>
<name>A0A9D9DWL0_9SPIO</name>
<keyword evidence="5 7" id="KW-1133">Transmembrane helix</keyword>